<dbReference type="Gene3D" id="2.30.29.30">
    <property type="entry name" value="Pleckstrin-homology domain (PH domain)/Phosphotyrosine-binding domain (PTB)"/>
    <property type="match status" value="1"/>
</dbReference>
<dbReference type="AlphaFoldDB" id="A0A6G1L9V8"/>
<keyword evidence="4" id="KW-0539">Nucleus</keyword>
<proteinExistence type="predicted"/>
<evidence type="ECO:0000256" key="2">
    <source>
        <dbReference type="ARBA" id="ARBA00004496"/>
    </source>
</evidence>
<dbReference type="GO" id="GO:0005681">
    <property type="term" value="C:spliceosomal complex"/>
    <property type="evidence" value="ECO:0007669"/>
    <property type="project" value="TreeGrafter"/>
</dbReference>
<evidence type="ECO:0008006" key="8">
    <source>
        <dbReference type="Google" id="ProtNLM"/>
    </source>
</evidence>
<dbReference type="GO" id="GO:0005829">
    <property type="term" value="C:cytosol"/>
    <property type="evidence" value="ECO:0007669"/>
    <property type="project" value="TreeGrafter"/>
</dbReference>
<feature type="region of interest" description="Disordered" evidence="5">
    <location>
        <begin position="160"/>
        <end position="255"/>
    </location>
</feature>
<dbReference type="PANTHER" id="PTHR21399">
    <property type="entry name" value="CHLORIDE CONDUCTANCE REGULATORY PROTEIN ICLN"/>
    <property type="match status" value="1"/>
</dbReference>
<organism evidence="6 7">
    <name type="scientific">Teratosphaeria nubilosa</name>
    <dbReference type="NCBI Taxonomy" id="161662"/>
    <lineage>
        <taxon>Eukaryota</taxon>
        <taxon>Fungi</taxon>
        <taxon>Dikarya</taxon>
        <taxon>Ascomycota</taxon>
        <taxon>Pezizomycotina</taxon>
        <taxon>Dothideomycetes</taxon>
        <taxon>Dothideomycetidae</taxon>
        <taxon>Mycosphaerellales</taxon>
        <taxon>Teratosphaeriaceae</taxon>
        <taxon>Teratosphaeria</taxon>
    </lineage>
</organism>
<dbReference type="EMBL" id="ML995831">
    <property type="protein sequence ID" value="KAF2769723.1"/>
    <property type="molecule type" value="Genomic_DNA"/>
</dbReference>
<evidence type="ECO:0000313" key="7">
    <source>
        <dbReference type="Proteomes" id="UP000799436"/>
    </source>
</evidence>
<dbReference type="GO" id="GO:0045292">
    <property type="term" value="P:mRNA cis splicing, via spliceosome"/>
    <property type="evidence" value="ECO:0007669"/>
    <property type="project" value="TreeGrafter"/>
</dbReference>
<dbReference type="Proteomes" id="UP000799436">
    <property type="component" value="Unassembled WGS sequence"/>
</dbReference>
<protein>
    <recommendedName>
        <fullName evidence="8">Regulator of volume decrease after cellular swelling-domain-containing protein</fullName>
    </recommendedName>
</protein>
<keyword evidence="3" id="KW-0963">Cytoplasm</keyword>
<evidence type="ECO:0000256" key="5">
    <source>
        <dbReference type="SAM" id="MobiDB-lite"/>
    </source>
</evidence>
<accession>A0A6G1L9V8</accession>
<dbReference type="Pfam" id="PF03517">
    <property type="entry name" value="Voldacs"/>
    <property type="match status" value="1"/>
</dbReference>
<gene>
    <name evidence="6" type="ORF">EJ03DRAFT_350996</name>
</gene>
<sequence length="255" mass="27449">MAYECISDSPKSQDFTPLSEHQEQTPGIFFGGKPVLHLQLGGSLKISTSELAFHSDFSLGIRSGDEGYGEEDVMIDEVEFWASSRHLTLYRSKSHVGIQIPYPTITIHAQQGNAVLLELSLSDADTADEDLDFLQVRLIPSPESGNADQVKQLYDAISAGQELNPDPDPDEDQEGGFDETAPGATGWITSENMADFMDEDGNLRMPEGATVIGGAEEEAETNGDGGLGEGAGRRRGANELVDGEVDGDAKWQRTG</sequence>
<evidence type="ECO:0000313" key="6">
    <source>
        <dbReference type="EMBL" id="KAF2769723.1"/>
    </source>
</evidence>
<name>A0A6G1L9V8_9PEZI</name>
<evidence type="ECO:0000256" key="4">
    <source>
        <dbReference type="ARBA" id="ARBA00023242"/>
    </source>
</evidence>
<keyword evidence="7" id="KW-1185">Reference proteome</keyword>
<dbReference type="InterPro" id="IPR011993">
    <property type="entry name" value="PH-like_dom_sf"/>
</dbReference>
<evidence type="ECO:0000256" key="3">
    <source>
        <dbReference type="ARBA" id="ARBA00022490"/>
    </source>
</evidence>
<dbReference type="OrthoDB" id="19714at2759"/>
<dbReference type="InterPro" id="IPR039924">
    <property type="entry name" value="ICln/Lot5/Saf5"/>
</dbReference>
<comment type="subcellular location">
    <subcellularLocation>
        <location evidence="2">Cytoplasm</location>
    </subcellularLocation>
    <subcellularLocation>
        <location evidence="1">Nucleus</location>
    </subcellularLocation>
</comment>
<dbReference type="PANTHER" id="PTHR21399:SF0">
    <property type="entry name" value="METHYLOSOME SUBUNIT PICLN"/>
    <property type="match status" value="1"/>
</dbReference>
<reference evidence="6" key="1">
    <citation type="journal article" date="2020" name="Stud. Mycol.">
        <title>101 Dothideomycetes genomes: a test case for predicting lifestyles and emergence of pathogens.</title>
        <authorList>
            <person name="Haridas S."/>
            <person name="Albert R."/>
            <person name="Binder M."/>
            <person name="Bloem J."/>
            <person name="Labutti K."/>
            <person name="Salamov A."/>
            <person name="Andreopoulos B."/>
            <person name="Baker S."/>
            <person name="Barry K."/>
            <person name="Bills G."/>
            <person name="Bluhm B."/>
            <person name="Cannon C."/>
            <person name="Castanera R."/>
            <person name="Culley D."/>
            <person name="Daum C."/>
            <person name="Ezra D."/>
            <person name="Gonzalez J."/>
            <person name="Henrissat B."/>
            <person name="Kuo A."/>
            <person name="Liang C."/>
            <person name="Lipzen A."/>
            <person name="Lutzoni F."/>
            <person name="Magnuson J."/>
            <person name="Mondo S."/>
            <person name="Nolan M."/>
            <person name="Ohm R."/>
            <person name="Pangilinan J."/>
            <person name="Park H.-J."/>
            <person name="Ramirez L."/>
            <person name="Alfaro M."/>
            <person name="Sun H."/>
            <person name="Tritt A."/>
            <person name="Yoshinaga Y."/>
            <person name="Zwiers L.-H."/>
            <person name="Turgeon B."/>
            <person name="Goodwin S."/>
            <person name="Spatafora J."/>
            <person name="Crous P."/>
            <person name="Grigoriev I."/>
        </authorList>
    </citation>
    <scope>NUCLEOTIDE SEQUENCE</scope>
    <source>
        <strain evidence="6">CBS 116005</strain>
    </source>
</reference>
<dbReference type="GO" id="GO:0034715">
    <property type="term" value="C:pICln-Sm protein complex"/>
    <property type="evidence" value="ECO:0007669"/>
    <property type="project" value="TreeGrafter"/>
</dbReference>
<dbReference type="GO" id="GO:0000387">
    <property type="term" value="P:spliceosomal snRNP assembly"/>
    <property type="evidence" value="ECO:0007669"/>
    <property type="project" value="TreeGrafter"/>
</dbReference>
<evidence type="ECO:0000256" key="1">
    <source>
        <dbReference type="ARBA" id="ARBA00004123"/>
    </source>
</evidence>
<feature type="compositionally biased region" description="Acidic residues" evidence="5">
    <location>
        <begin position="165"/>
        <end position="177"/>
    </location>
</feature>